<dbReference type="EMBL" id="JAOPKB010000002">
    <property type="protein sequence ID" value="MCU4972176.1"/>
    <property type="molecule type" value="Genomic_DNA"/>
</dbReference>
<gene>
    <name evidence="3" type="ORF">OB955_05440</name>
    <name evidence="2" type="ORF">OB960_17715</name>
</gene>
<organism evidence="2 5">
    <name type="scientific">Natronoglomus mannanivorans</name>
    <dbReference type="NCBI Taxonomy" id="2979990"/>
    <lineage>
        <taxon>Archaea</taxon>
        <taxon>Methanobacteriati</taxon>
        <taxon>Methanobacteriota</taxon>
        <taxon>Stenosarchaea group</taxon>
        <taxon>Halobacteria</taxon>
        <taxon>Halobacteriales</taxon>
        <taxon>Natrialbaceae</taxon>
        <taxon>Natronoglomus</taxon>
    </lineage>
</organism>
<dbReference type="AlphaFoldDB" id="A0AAP3E332"/>
<dbReference type="Proteomes" id="UP001320972">
    <property type="component" value="Unassembled WGS sequence"/>
</dbReference>
<dbReference type="Proteomes" id="UP001321018">
    <property type="component" value="Unassembled WGS sequence"/>
</dbReference>
<feature type="compositionally biased region" description="Basic and acidic residues" evidence="1">
    <location>
        <begin position="11"/>
        <end position="23"/>
    </location>
</feature>
<protein>
    <submittedName>
        <fullName evidence="2">Uncharacterized protein</fullName>
    </submittedName>
</protein>
<feature type="region of interest" description="Disordered" evidence="1">
    <location>
        <begin position="114"/>
        <end position="136"/>
    </location>
</feature>
<dbReference type="EMBL" id="JAOPKA010000013">
    <property type="protein sequence ID" value="MCU4743228.1"/>
    <property type="molecule type" value="Genomic_DNA"/>
</dbReference>
<evidence type="ECO:0000313" key="4">
    <source>
        <dbReference type="Proteomes" id="UP001320972"/>
    </source>
</evidence>
<feature type="compositionally biased region" description="Acidic residues" evidence="1">
    <location>
        <begin position="1"/>
        <end position="10"/>
    </location>
</feature>
<evidence type="ECO:0000313" key="3">
    <source>
        <dbReference type="EMBL" id="MCU4972176.1"/>
    </source>
</evidence>
<evidence type="ECO:0000313" key="5">
    <source>
        <dbReference type="Proteomes" id="UP001321018"/>
    </source>
</evidence>
<keyword evidence="4" id="KW-1185">Reference proteome</keyword>
<accession>A0AAP3E332</accession>
<feature type="region of interest" description="Disordered" evidence="1">
    <location>
        <begin position="1"/>
        <end position="23"/>
    </location>
</feature>
<reference evidence="2 4" key="1">
    <citation type="submission" date="2022-09" db="EMBL/GenBank/DDBJ databases">
        <title>Enrichment on poylsaccharides allowed isolation of novel metabolic and taxonomic groups of Haloarchaea.</title>
        <authorList>
            <person name="Sorokin D.Y."/>
            <person name="Elcheninov A.G."/>
            <person name="Khizhniak T.V."/>
            <person name="Kolganova T.V."/>
            <person name="Kublanov I.V."/>
        </authorList>
    </citation>
    <scope>NUCLEOTIDE SEQUENCE</scope>
    <source>
        <strain evidence="3 4">AArc-m2/3/4</strain>
        <strain evidence="2">AArc-xg1-1</strain>
    </source>
</reference>
<proteinExistence type="predicted"/>
<sequence length="136" mass="15111">MAEDAPDEWQQDQRRTYTPADSDHELQYATYVHDSGDLRLRIAPASLDGDDTPGYTLQATTYPGLDFSESVRIRQVLTFDRCLSLADRFMELFAAAYDGPGSLEEALEYAFDRTKAAGAQNPPPGTGTEGIDDRRD</sequence>
<evidence type="ECO:0000256" key="1">
    <source>
        <dbReference type="SAM" id="MobiDB-lite"/>
    </source>
</evidence>
<name>A0AAP3E332_9EURY</name>
<comment type="caution">
    <text evidence="2">The sequence shown here is derived from an EMBL/GenBank/DDBJ whole genome shotgun (WGS) entry which is preliminary data.</text>
</comment>
<evidence type="ECO:0000313" key="2">
    <source>
        <dbReference type="EMBL" id="MCU4743228.1"/>
    </source>
</evidence>
<dbReference type="RefSeq" id="WP_338005067.1">
    <property type="nucleotide sequence ID" value="NZ_JAOPKA010000013.1"/>
</dbReference>